<feature type="domain" description="DUF4123" evidence="1">
    <location>
        <begin position="12"/>
        <end position="127"/>
    </location>
</feature>
<gene>
    <name evidence="2" type="ORF">ACFOEV_15580</name>
</gene>
<dbReference type="RefSeq" id="WP_386775557.1">
    <property type="nucleotide sequence ID" value="NZ_JBHRUG010000029.1"/>
</dbReference>
<evidence type="ECO:0000259" key="1">
    <source>
        <dbReference type="Pfam" id="PF13503"/>
    </source>
</evidence>
<reference evidence="3" key="1">
    <citation type="journal article" date="2019" name="Int. J. Syst. Evol. Microbiol.">
        <title>The Global Catalogue of Microorganisms (GCM) 10K type strain sequencing project: providing services to taxonomists for standard genome sequencing and annotation.</title>
        <authorList>
            <consortium name="The Broad Institute Genomics Platform"/>
            <consortium name="The Broad Institute Genome Sequencing Center for Infectious Disease"/>
            <person name="Wu L."/>
            <person name="Ma J."/>
        </authorList>
    </citation>
    <scope>NUCLEOTIDE SEQUENCE [LARGE SCALE GENOMIC DNA]</scope>
    <source>
        <strain evidence="3">CECT 7698</strain>
    </source>
</reference>
<dbReference type="InterPro" id="IPR025391">
    <property type="entry name" value="DUF4123"/>
</dbReference>
<comment type="caution">
    <text evidence="2">The sequence shown here is derived from an EMBL/GenBank/DDBJ whole genome shotgun (WGS) entry which is preliminary data.</text>
</comment>
<organism evidence="2 3">
    <name type="scientific">Litchfieldella rifensis</name>
    <dbReference type="NCBI Taxonomy" id="762643"/>
    <lineage>
        <taxon>Bacteria</taxon>
        <taxon>Pseudomonadati</taxon>
        <taxon>Pseudomonadota</taxon>
        <taxon>Gammaproteobacteria</taxon>
        <taxon>Oceanospirillales</taxon>
        <taxon>Halomonadaceae</taxon>
        <taxon>Litchfieldella</taxon>
    </lineage>
</organism>
<evidence type="ECO:0000313" key="3">
    <source>
        <dbReference type="Proteomes" id="UP001595579"/>
    </source>
</evidence>
<proteinExistence type="predicted"/>
<accession>A0ABV7LR65</accession>
<dbReference type="EMBL" id="JBHRUG010000029">
    <property type="protein sequence ID" value="MFC3285022.1"/>
    <property type="molecule type" value="Genomic_DNA"/>
</dbReference>
<sequence>MSLIAASPEPVFFLVDLALYPRAHQQMFEVEDTPTYQLLYLQTPYRQHAQQGPLLTQPSTPRAQATAAQWVEQGVAIAIHADRPFTLLVDHLRSLTRIRRQKGPPALFRYADPRLYAGLESALSRDDITRLMGPARQMYGVAGGNAWSLESPSGQPYAPPGDDFMLTVAHEQAMQTWREGVFLQQLASEYALPVSCTATWLLQMKELALETEYARWEGCRILADSGHQSPLSPQQMDRLQDHAGPWQHMLSCLHELVTASPSVDKEMS</sequence>
<protein>
    <submittedName>
        <fullName evidence="2">DUF4123 domain-containing protein</fullName>
    </submittedName>
</protein>
<evidence type="ECO:0000313" key="2">
    <source>
        <dbReference type="EMBL" id="MFC3285022.1"/>
    </source>
</evidence>
<keyword evidence="3" id="KW-1185">Reference proteome</keyword>
<name>A0ABV7LR65_9GAMM</name>
<dbReference type="Pfam" id="PF13503">
    <property type="entry name" value="DUF4123"/>
    <property type="match status" value="1"/>
</dbReference>
<dbReference type="Proteomes" id="UP001595579">
    <property type="component" value="Unassembled WGS sequence"/>
</dbReference>